<name>A0AAP3UZD7_9PROT</name>
<keyword evidence="1" id="KW-0805">Transcription regulation</keyword>
<dbReference type="PANTHER" id="PTHR30146">
    <property type="entry name" value="LACI-RELATED TRANSCRIPTIONAL REPRESSOR"/>
    <property type="match status" value="1"/>
</dbReference>
<evidence type="ECO:0000256" key="2">
    <source>
        <dbReference type="ARBA" id="ARBA00023125"/>
    </source>
</evidence>
<dbReference type="CDD" id="cd01392">
    <property type="entry name" value="HTH_LacI"/>
    <property type="match status" value="1"/>
</dbReference>
<keyword evidence="6" id="KW-1185">Reference proteome</keyword>
<keyword evidence="3" id="KW-0804">Transcription</keyword>
<dbReference type="InterPro" id="IPR010982">
    <property type="entry name" value="Lambda_DNA-bd_dom_sf"/>
</dbReference>
<dbReference type="InterPro" id="IPR000843">
    <property type="entry name" value="HTH_LacI"/>
</dbReference>
<dbReference type="RefSeq" id="WP_327787228.1">
    <property type="nucleotide sequence ID" value="NZ_JARGEQ010000001.1"/>
</dbReference>
<dbReference type="InterPro" id="IPR046335">
    <property type="entry name" value="LacI/GalR-like_sensor"/>
</dbReference>
<dbReference type="InterPro" id="IPR028082">
    <property type="entry name" value="Peripla_BP_I"/>
</dbReference>
<dbReference type="Gene3D" id="1.10.260.40">
    <property type="entry name" value="lambda repressor-like DNA-binding domains"/>
    <property type="match status" value="1"/>
</dbReference>
<proteinExistence type="predicted"/>
<feature type="domain" description="HTH lacI-type" evidence="4">
    <location>
        <begin position="20"/>
        <end position="74"/>
    </location>
</feature>
<dbReference type="GO" id="GO:0003700">
    <property type="term" value="F:DNA-binding transcription factor activity"/>
    <property type="evidence" value="ECO:0007669"/>
    <property type="project" value="TreeGrafter"/>
</dbReference>
<dbReference type="AlphaFoldDB" id="A0AAP3UZD7"/>
<keyword evidence="2 5" id="KW-0238">DNA-binding</keyword>
<dbReference type="PROSITE" id="PS50932">
    <property type="entry name" value="HTH_LACI_2"/>
    <property type="match status" value="1"/>
</dbReference>
<dbReference type="PANTHER" id="PTHR30146:SF33">
    <property type="entry name" value="TRANSCRIPTIONAL REGULATOR"/>
    <property type="match status" value="1"/>
</dbReference>
<dbReference type="Pfam" id="PF13377">
    <property type="entry name" value="Peripla_BP_3"/>
    <property type="match status" value="1"/>
</dbReference>
<dbReference type="Gene3D" id="3.40.50.2300">
    <property type="match status" value="2"/>
</dbReference>
<comment type="caution">
    <text evidence="5">The sequence shown here is derived from an EMBL/GenBank/DDBJ whole genome shotgun (WGS) entry which is preliminary data.</text>
</comment>
<evidence type="ECO:0000256" key="1">
    <source>
        <dbReference type="ARBA" id="ARBA00023015"/>
    </source>
</evidence>
<dbReference type="Proteomes" id="UP001301140">
    <property type="component" value="Unassembled WGS sequence"/>
</dbReference>
<evidence type="ECO:0000313" key="5">
    <source>
        <dbReference type="EMBL" id="MDF1584824.1"/>
    </source>
</evidence>
<protein>
    <submittedName>
        <fullName evidence="5">LacI family DNA-binding transcriptional regulator</fullName>
    </submittedName>
</protein>
<sequence>MARAKGSGLPELRATGGGRVRMEDVAAVAGVSVATVSRAFGKPDSVSPELRRRVLESAERLGFRPSVLAGSLASARARIVGVVVPSLLTSFFGMTLEALAGRLGPAGYQMMVGHHEYDLEREEALVAASLDWSPAAIVVTGATHSRATLSALARAECPVVEMWEISERPIDAAVGFSNREAGRAVARHLIAGGRRRLAFVGGAMARDLRAAARGQGFVEAALEAGLPEPRVEVLEERSSTAGGIAAFARLMDADEPPEAIAFSNDFLALGALFEAQRRGVRIPEDVALAGYGDLEFAANSTPTLTTVRPPHRAIGTAVADHLLRRFEDPGAGGEIIDLGFELVARASG</sequence>
<reference evidence="5 6" key="1">
    <citation type="submission" date="2023-03" db="EMBL/GenBank/DDBJ databases">
        <title>YIM 152171 draft genome.</title>
        <authorList>
            <person name="Yang Z."/>
        </authorList>
    </citation>
    <scope>NUCLEOTIDE SEQUENCE [LARGE SCALE GENOMIC DNA]</scope>
    <source>
        <strain evidence="5 6">YIM 152171</strain>
    </source>
</reference>
<dbReference type="Pfam" id="PF00356">
    <property type="entry name" value="LacI"/>
    <property type="match status" value="1"/>
</dbReference>
<evidence type="ECO:0000256" key="3">
    <source>
        <dbReference type="ARBA" id="ARBA00023163"/>
    </source>
</evidence>
<dbReference type="SUPFAM" id="SSF53822">
    <property type="entry name" value="Periplasmic binding protein-like I"/>
    <property type="match status" value="1"/>
</dbReference>
<dbReference type="SMART" id="SM00354">
    <property type="entry name" value="HTH_LACI"/>
    <property type="match status" value="1"/>
</dbReference>
<evidence type="ECO:0000259" key="4">
    <source>
        <dbReference type="PROSITE" id="PS50932"/>
    </source>
</evidence>
<dbReference type="EMBL" id="JARGEQ010000001">
    <property type="protein sequence ID" value="MDF1584824.1"/>
    <property type="molecule type" value="Genomic_DNA"/>
</dbReference>
<gene>
    <name evidence="5" type="ORF">PZ740_00315</name>
</gene>
<organism evidence="5 6">
    <name type="scientific">Marinimicrococcus flavescens</name>
    <dbReference type="NCBI Taxonomy" id="3031815"/>
    <lineage>
        <taxon>Bacteria</taxon>
        <taxon>Pseudomonadati</taxon>
        <taxon>Pseudomonadota</taxon>
        <taxon>Alphaproteobacteria</taxon>
        <taxon>Geminicoccales</taxon>
        <taxon>Geminicoccaceae</taxon>
        <taxon>Marinimicrococcus</taxon>
    </lineage>
</organism>
<dbReference type="CDD" id="cd01575">
    <property type="entry name" value="PBP1_GntR"/>
    <property type="match status" value="1"/>
</dbReference>
<accession>A0AAP3UZD7</accession>
<evidence type="ECO:0000313" key="6">
    <source>
        <dbReference type="Proteomes" id="UP001301140"/>
    </source>
</evidence>
<dbReference type="SUPFAM" id="SSF47413">
    <property type="entry name" value="lambda repressor-like DNA-binding domains"/>
    <property type="match status" value="1"/>
</dbReference>
<dbReference type="GO" id="GO:0000976">
    <property type="term" value="F:transcription cis-regulatory region binding"/>
    <property type="evidence" value="ECO:0007669"/>
    <property type="project" value="TreeGrafter"/>
</dbReference>